<dbReference type="Gene3D" id="3.10.290.10">
    <property type="entry name" value="RNA-binding S4 domain"/>
    <property type="match status" value="1"/>
</dbReference>
<comment type="similarity">
    <text evidence="1">Belongs to the pseudouridine synthase RluA family.</text>
</comment>
<keyword evidence="2" id="KW-0413">Isomerase</keyword>
<dbReference type="GO" id="GO:0140098">
    <property type="term" value="F:catalytic activity, acting on RNA"/>
    <property type="evidence" value="ECO:0007669"/>
    <property type="project" value="UniProtKB-ARBA"/>
</dbReference>
<evidence type="ECO:0000256" key="3">
    <source>
        <dbReference type="PROSITE-ProRule" id="PRU00182"/>
    </source>
</evidence>
<dbReference type="PANTHER" id="PTHR21600:SF87">
    <property type="entry name" value="RNA PSEUDOURIDYLATE SYNTHASE DOMAIN-CONTAINING PROTEIN 1"/>
    <property type="match status" value="1"/>
</dbReference>
<dbReference type="EMBL" id="JABAFY010000010">
    <property type="protein sequence ID" value="NME51758.1"/>
    <property type="molecule type" value="Genomic_DNA"/>
</dbReference>
<gene>
    <name evidence="6" type="ORF">HF854_04285</name>
</gene>
<dbReference type="GO" id="GO:0009982">
    <property type="term" value="F:pseudouridine synthase activity"/>
    <property type="evidence" value="ECO:0007669"/>
    <property type="project" value="InterPro"/>
</dbReference>
<evidence type="ECO:0000256" key="4">
    <source>
        <dbReference type="SAM" id="MobiDB-lite"/>
    </source>
</evidence>
<keyword evidence="3" id="KW-0694">RNA-binding</keyword>
<reference evidence="6 7" key="1">
    <citation type="submission" date="2020-04" db="EMBL/GenBank/DDBJ databases">
        <authorList>
            <person name="Hitch T.C.A."/>
            <person name="Wylensek D."/>
            <person name="Clavel T."/>
        </authorList>
    </citation>
    <scope>NUCLEOTIDE SEQUENCE [LARGE SCALE GENOMIC DNA]</scope>
    <source>
        <strain evidence="6 7">PG-251-APC-1</strain>
    </source>
</reference>
<feature type="region of interest" description="Disordered" evidence="4">
    <location>
        <begin position="76"/>
        <end position="106"/>
    </location>
</feature>
<organism evidence="6 7">
    <name type="scientific">Desulfovibrio piger</name>
    <dbReference type="NCBI Taxonomy" id="901"/>
    <lineage>
        <taxon>Bacteria</taxon>
        <taxon>Pseudomonadati</taxon>
        <taxon>Thermodesulfobacteriota</taxon>
        <taxon>Desulfovibrionia</taxon>
        <taxon>Desulfovibrionales</taxon>
        <taxon>Desulfovibrionaceae</taxon>
        <taxon>Desulfovibrio</taxon>
    </lineage>
</organism>
<feature type="domain" description="Pseudouridine synthase RsuA/RluA-like" evidence="5">
    <location>
        <begin position="112"/>
        <end position="268"/>
    </location>
</feature>
<proteinExistence type="inferred from homology"/>
<dbReference type="RefSeq" id="WP_168935204.1">
    <property type="nucleotide sequence ID" value="NZ_CAMFBL010000004.1"/>
</dbReference>
<dbReference type="InterPro" id="IPR006145">
    <property type="entry name" value="PsdUridine_synth_RsuA/RluA"/>
</dbReference>
<dbReference type="InterPro" id="IPR020103">
    <property type="entry name" value="PsdUridine_synth_cat_dom_sf"/>
</dbReference>
<evidence type="ECO:0000259" key="5">
    <source>
        <dbReference type="Pfam" id="PF00849"/>
    </source>
</evidence>
<dbReference type="InterPro" id="IPR036986">
    <property type="entry name" value="S4_RNA-bd_sf"/>
</dbReference>
<evidence type="ECO:0000256" key="1">
    <source>
        <dbReference type="ARBA" id="ARBA00010876"/>
    </source>
</evidence>
<sequence>MMGEAPDPNTVIVDPREGGQKLLQFLQRRLDLPPSLLHRWIRTGQVRINGGRAKPFGLVAAGDSVRLPPFALGMSRRSKATGGQASPEQEHEPRQRTQALPPAPRPLQKDGDLWVFCKPAGLPTHPGTGHEDSLSSRLAARAGDAPFKPTPVHRLDKDTSGILLVAASFSVLRELTTALRERRMKKEYLAWVEGRWPHTGVRLFRHWLRKEADNGREQMHVRQTGAPGNGETEALLLVRPVRVEDRRSLLLVRLLTGRTHQIRAQLSSLGHPIEGDVKYGARGRAAGTPMYLHAMRVILPDGRRFACLPDWPADRLPQAVPDEIDEAAARQGN</sequence>
<dbReference type="AlphaFoldDB" id="A0A848CBQ9"/>
<dbReference type="PROSITE" id="PS50889">
    <property type="entry name" value="S4"/>
    <property type="match status" value="1"/>
</dbReference>
<dbReference type="GO" id="GO:0003723">
    <property type="term" value="F:RNA binding"/>
    <property type="evidence" value="ECO:0007669"/>
    <property type="project" value="UniProtKB-KW"/>
</dbReference>
<dbReference type="CDD" id="cd02869">
    <property type="entry name" value="PseudoU_synth_RluA_like"/>
    <property type="match status" value="1"/>
</dbReference>
<dbReference type="GO" id="GO:0000455">
    <property type="term" value="P:enzyme-directed rRNA pseudouridine synthesis"/>
    <property type="evidence" value="ECO:0007669"/>
    <property type="project" value="TreeGrafter"/>
</dbReference>
<dbReference type="PROSITE" id="PS01129">
    <property type="entry name" value="PSI_RLU"/>
    <property type="match status" value="1"/>
</dbReference>
<evidence type="ECO:0000313" key="7">
    <source>
        <dbReference type="Proteomes" id="UP000522333"/>
    </source>
</evidence>
<name>A0A848CBQ9_9BACT</name>
<dbReference type="InterPro" id="IPR006224">
    <property type="entry name" value="PsdUridine_synth_RluA-like_CS"/>
</dbReference>
<comment type="caution">
    <text evidence="6">The sequence shown here is derived from an EMBL/GenBank/DDBJ whole genome shotgun (WGS) entry which is preliminary data.</text>
</comment>
<evidence type="ECO:0000256" key="2">
    <source>
        <dbReference type="ARBA" id="ARBA00023235"/>
    </source>
</evidence>
<accession>A0A848CBQ9</accession>
<dbReference type="Gene3D" id="3.30.2350.10">
    <property type="entry name" value="Pseudouridine synthase"/>
    <property type="match status" value="1"/>
</dbReference>
<dbReference type="Pfam" id="PF00849">
    <property type="entry name" value="PseudoU_synth_2"/>
    <property type="match status" value="1"/>
</dbReference>
<dbReference type="SUPFAM" id="SSF55120">
    <property type="entry name" value="Pseudouridine synthase"/>
    <property type="match status" value="1"/>
</dbReference>
<dbReference type="InterPro" id="IPR050188">
    <property type="entry name" value="RluA_PseudoU_synthase"/>
</dbReference>
<dbReference type="PANTHER" id="PTHR21600">
    <property type="entry name" value="MITOCHONDRIAL RNA PSEUDOURIDINE SYNTHASE"/>
    <property type="match status" value="1"/>
</dbReference>
<protein>
    <submittedName>
        <fullName evidence="6">RluA family pseudouridine synthase</fullName>
    </submittedName>
</protein>
<evidence type="ECO:0000313" key="6">
    <source>
        <dbReference type="EMBL" id="NME51758.1"/>
    </source>
</evidence>
<dbReference type="Proteomes" id="UP000522333">
    <property type="component" value="Unassembled WGS sequence"/>
</dbReference>